<dbReference type="EMBL" id="NGAF01000020">
    <property type="protein sequence ID" value="OXR41399.1"/>
    <property type="molecule type" value="Genomic_DNA"/>
</dbReference>
<dbReference type="InterPro" id="IPR038332">
    <property type="entry name" value="PPE_sf"/>
</dbReference>
<comment type="similarity">
    <text evidence="1">Belongs to the mycobacterial PPE family.</text>
</comment>
<keyword evidence="5" id="KW-1185">Reference proteome</keyword>
<feature type="compositionally biased region" description="Acidic residues" evidence="2">
    <location>
        <begin position="418"/>
        <end position="435"/>
    </location>
</feature>
<dbReference type="Gene3D" id="1.20.1260.20">
    <property type="entry name" value="PPE superfamily"/>
    <property type="match status" value="1"/>
</dbReference>
<dbReference type="InterPro" id="IPR000030">
    <property type="entry name" value="PPE_dom"/>
</dbReference>
<evidence type="ECO:0000259" key="3">
    <source>
        <dbReference type="Pfam" id="PF00823"/>
    </source>
</evidence>
<feature type="compositionally biased region" description="Polar residues" evidence="2">
    <location>
        <begin position="1"/>
        <end position="10"/>
    </location>
</feature>
<reference evidence="4 5" key="1">
    <citation type="submission" date="2017-07" db="EMBL/GenBank/DDBJ databases">
        <title>First draft Genome Sequence of Nocardia cerradoensis isolated from human infection.</title>
        <authorList>
            <person name="Carrasco G."/>
        </authorList>
    </citation>
    <scope>NUCLEOTIDE SEQUENCE [LARGE SCALE GENOMIC DNA]</scope>
    <source>
        <strain evidence="4 5">CNM20130759</strain>
    </source>
</reference>
<evidence type="ECO:0000313" key="4">
    <source>
        <dbReference type="EMBL" id="OXR41399.1"/>
    </source>
</evidence>
<gene>
    <name evidence="4" type="ORF">B7C42_06542</name>
</gene>
<evidence type="ECO:0000256" key="2">
    <source>
        <dbReference type="SAM" id="MobiDB-lite"/>
    </source>
</evidence>
<accession>A0A231GXS4</accession>
<dbReference type="AlphaFoldDB" id="A0A231GXS4"/>
<proteinExistence type="inferred from homology"/>
<feature type="compositionally biased region" description="Low complexity" evidence="2">
    <location>
        <begin position="265"/>
        <end position="279"/>
    </location>
</feature>
<dbReference type="RefSeq" id="WP_143860308.1">
    <property type="nucleotide sequence ID" value="NZ_NGAF01000020.1"/>
</dbReference>
<feature type="region of interest" description="Disordered" evidence="2">
    <location>
        <begin position="313"/>
        <end position="465"/>
    </location>
</feature>
<evidence type="ECO:0000256" key="1">
    <source>
        <dbReference type="ARBA" id="ARBA00010652"/>
    </source>
</evidence>
<feature type="domain" description="PPE" evidence="3">
    <location>
        <begin position="44"/>
        <end position="182"/>
    </location>
</feature>
<dbReference type="Pfam" id="PF00823">
    <property type="entry name" value="PPE"/>
    <property type="match status" value="1"/>
</dbReference>
<dbReference type="Proteomes" id="UP000215506">
    <property type="component" value="Unassembled WGS sequence"/>
</dbReference>
<sequence>MHRVSGNGTPPAQGHTDPDYAPTVEMFDHLTHRDIQRGVQELNPEIITAGRQAWQSSAAAMADAVQSAHTEIRGAIADGWRGGAAQLAADAVTAFERLGQQLSDVMAVVGQRLAQANDAAETLRASVSQQVTAHPDLEAALLDPKQATAIAAVQKSAENVRQDAVRVMDSVYAGVFLRTGDSVPAFPDGGMYPNPAVVQPGDEATAPGGGSADLIGRATGARVAPTVDGPQAPEAAADRPAAPADDPAGGDRSGGDQPGGDRPGGDQQATDRPAAVAPAAAVPTLAEPSTPVPTPVHGTLAAAAVPEAPLVSNSVVTQPRPPSAAQPAPAASAPAGGVVPAAAAVGPAGSATTPATAAQNSDSTKRDDDQDRNPGADSMSGMGAGIVGGLAGGAFAAGDAVRPGPATPVAAKPIRRDDDEDEDEDYYSEFDDEPTFLEPAEPGGELVGILDPTTPPVLGEWSEDD</sequence>
<protein>
    <recommendedName>
        <fullName evidence="3">PPE domain-containing protein</fullName>
    </recommendedName>
</protein>
<organism evidence="4 5">
    <name type="scientific">Nocardia cerradoensis</name>
    <dbReference type="NCBI Taxonomy" id="85688"/>
    <lineage>
        <taxon>Bacteria</taxon>
        <taxon>Bacillati</taxon>
        <taxon>Actinomycetota</taxon>
        <taxon>Actinomycetes</taxon>
        <taxon>Mycobacteriales</taxon>
        <taxon>Nocardiaceae</taxon>
        <taxon>Nocardia</taxon>
    </lineage>
</organism>
<feature type="region of interest" description="Disordered" evidence="2">
    <location>
        <begin position="194"/>
        <end position="279"/>
    </location>
</feature>
<feature type="compositionally biased region" description="Low complexity" evidence="2">
    <location>
        <begin position="232"/>
        <end position="247"/>
    </location>
</feature>
<feature type="region of interest" description="Disordered" evidence="2">
    <location>
        <begin position="1"/>
        <end position="22"/>
    </location>
</feature>
<feature type="compositionally biased region" description="Low complexity" evidence="2">
    <location>
        <begin position="325"/>
        <end position="359"/>
    </location>
</feature>
<name>A0A231GXS4_9NOCA</name>
<feature type="compositionally biased region" description="Basic and acidic residues" evidence="2">
    <location>
        <begin position="363"/>
        <end position="374"/>
    </location>
</feature>
<feature type="compositionally biased region" description="Gly residues" evidence="2">
    <location>
        <begin position="382"/>
        <end position="392"/>
    </location>
</feature>
<comment type="caution">
    <text evidence="4">The sequence shown here is derived from an EMBL/GenBank/DDBJ whole genome shotgun (WGS) entry which is preliminary data.</text>
</comment>
<evidence type="ECO:0000313" key="5">
    <source>
        <dbReference type="Proteomes" id="UP000215506"/>
    </source>
</evidence>